<protein>
    <recommendedName>
        <fullName evidence="4">Aminopeptidase</fullName>
    </recommendedName>
</protein>
<feature type="transmembrane region" description="Helical" evidence="1">
    <location>
        <begin position="5"/>
        <end position="27"/>
    </location>
</feature>
<dbReference type="EMBL" id="JAZDDG010000003">
    <property type="protein sequence ID" value="MEE1975761.1"/>
    <property type="molecule type" value="Genomic_DNA"/>
</dbReference>
<sequence>MLKKLLKIIGILLLILVVGFGLIFAIYNEPLPEGRSGPEADALAQKMLNSLNYEKYKNTRFIEWSFRNASHFYQWDRANAKVEVQWDEYRVNLDLIAPFSSIGYKNGKRLNANENKDVVEDAIDFYNNDSFWLVAPYKVFDSGTKREIVTLEDGSDGLLVTFSSGGSTPGDSYLWILQPSGFPKSFKIWAKIIPIGGVEATWDEWLVTDSGAFLPKSHEMGPLEFSMGDVKGYNH</sequence>
<evidence type="ECO:0000256" key="1">
    <source>
        <dbReference type="SAM" id="Phobius"/>
    </source>
</evidence>
<keyword evidence="1" id="KW-0812">Transmembrane</keyword>
<comment type="caution">
    <text evidence="2">The sequence shown here is derived from an EMBL/GenBank/DDBJ whole genome shotgun (WGS) entry which is preliminary data.</text>
</comment>
<evidence type="ECO:0008006" key="4">
    <source>
        <dbReference type="Google" id="ProtNLM"/>
    </source>
</evidence>
<accession>A0ABU7ISJ9</accession>
<keyword evidence="1" id="KW-0472">Membrane</keyword>
<dbReference type="Proteomes" id="UP001356308">
    <property type="component" value="Unassembled WGS sequence"/>
</dbReference>
<organism evidence="2 3">
    <name type="scientific">Maribacter cobaltidurans</name>
    <dbReference type="NCBI Taxonomy" id="1178778"/>
    <lineage>
        <taxon>Bacteria</taxon>
        <taxon>Pseudomonadati</taxon>
        <taxon>Bacteroidota</taxon>
        <taxon>Flavobacteriia</taxon>
        <taxon>Flavobacteriales</taxon>
        <taxon>Flavobacteriaceae</taxon>
        <taxon>Maribacter</taxon>
    </lineage>
</organism>
<dbReference type="RefSeq" id="WP_272650582.1">
    <property type="nucleotide sequence ID" value="NZ_JAZDDG010000003.1"/>
</dbReference>
<name>A0ABU7ISJ9_9FLAO</name>
<evidence type="ECO:0000313" key="2">
    <source>
        <dbReference type="EMBL" id="MEE1975761.1"/>
    </source>
</evidence>
<gene>
    <name evidence="2" type="ORF">V1I91_06755</name>
</gene>
<keyword evidence="3" id="KW-1185">Reference proteome</keyword>
<keyword evidence="1" id="KW-1133">Transmembrane helix</keyword>
<reference evidence="2 3" key="1">
    <citation type="submission" date="2024-01" db="EMBL/GenBank/DDBJ databases">
        <title>Maribacter spp. originated from different algae showed divergent polysaccharides utilization ability.</title>
        <authorList>
            <person name="Wang H."/>
            <person name="Wu Y."/>
        </authorList>
    </citation>
    <scope>NUCLEOTIDE SEQUENCE [LARGE SCALE GENOMIC DNA]</scope>
    <source>
        <strain evidence="2 3">PR1</strain>
    </source>
</reference>
<proteinExistence type="predicted"/>
<evidence type="ECO:0000313" key="3">
    <source>
        <dbReference type="Proteomes" id="UP001356308"/>
    </source>
</evidence>